<dbReference type="Proteomes" id="UP000265515">
    <property type="component" value="Unassembled WGS sequence"/>
</dbReference>
<feature type="compositionally biased region" description="Basic and acidic residues" evidence="1">
    <location>
        <begin position="42"/>
        <end position="68"/>
    </location>
</feature>
<protein>
    <recommendedName>
        <fullName evidence="2">F-box domain-containing protein</fullName>
    </recommendedName>
</protein>
<dbReference type="Gene3D" id="1.20.1280.50">
    <property type="match status" value="1"/>
</dbReference>
<dbReference type="OrthoDB" id="1918565at2759"/>
<dbReference type="AlphaFoldDB" id="A0A388KZJ9"/>
<dbReference type="PANTHER" id="PTHR31960:SF26">
    <property type="entry name" value="F-BOX DOMAIN CONTAINING PROTEIN"/>
    <property type="match status" value="1"/>
</dbReference>
<organism evidence="3 4">
    <name type="scientific">Chara braunii</name>
    <name type="common">Braun's stonewort</name>
    <dbReference type="NCBI Taxonomy" id="69332"/>
    <lineage>
        <taxon>Eukaryota</taxon>
        <taxon>Viridiplantae</taxon>
        <taxon>Streptophyta</taxon>
        <taxon>Charophyceae</taxon>
        <taxon>Charales</taxon>
        <taxon>Characeae</taxon>
        <taxon>Chara</taxon>
    </lineage>
</organism>
<feature type="region of interest" description="Disordered" evidence="1">
    <location>
        <begin position="127"/>
        <end position="157"/>
    </location>
</feature>
<evidence type="ECO:0000313" key="4">
    <source>
        <dbReference type="Proteomes" id="UP000265515"/>
    </source>
</evidence>
<dbReference type="InterPro" id="IPR001810">
    <property type="entry name" value="F-box_dom"/>
</dbReference>
<reference evidence="3 4" key="1">
    <citation type="journal article" date="2018" name="Cell">
        <title>The Chara Genome: Secondary Complexity and Implications for Plant Terrestrialization.</title>
        <authorList>
            <person name="Nishiyama T."/>
            <person name="Sakayama H."/>
            <person name="Vries J.D."/>
            <person name="Buschmann H."/>
            <person name="Saint-Marcoux D."/>
            <person name="Ullrich K.K."/>
            <person name="Haas F.B."/>
            <person name="Vanderstraeten L."/>
            <person name="Becker D."/>
            <person name="Lang D."/>
            <person name="Vosolsobe S."/>
            <person name="Rombauts S."/>
            <person name="Wilhelmsson P.K.I."/>
            <person name="Janitza P."/>
            <person name="Kern R."/>
            <person name="Heyl A."/>
            <person name="Rumpler F."/>
            <person name="Villalobos L.I.A.C."/>
            <person name="Clay J.M."/>
            <person name="Skokan R."/>
            <person name="Toyoda A."/>
            <person name="Suzuki Y."/>
            <person name="Kagoshima H."/>
            <person name="Schijlen E."/>
            <person name="Tajeshwar N."/>
            <person name="Catarino B."/>
            <person name="Hetherington A.J."/>
            <person name="Saltykova A."/>
            <person name="Bonnot C."/>
            <person name="Breuninger H."/>
            <person name="Symeonidi A."/>
            <person name="Radhakrishnan G.V."/>
            <person name="Van Nieuwerburgh F."/>
            <person name="Deforce D."/>
            <person name="Chang C."/>
            <person name="Karol K.G."/>
            <person name="Hedrich R."/>
            <person name="Ulvskov P."/>
            <person name="Glockner G."/>
            <person name="Delwiche C.F."/>
            <person name="Petrasek J."/>
            <person name="Van de Peer Y."/>
            <person name="Friml J."/>
            <person name="Beilby M."/>
            <person name="Dolan L."/>
            <person name="Kohara Y."/>
            <person name="Sugano S."/>
            <person name="Fujiyama A."/>
            <person name="Delaux P.-M."/>
            <person name="Quint M."/>
            <person name="TheiBen G."/>
            <person name="Hagemann M."/>
            <person name="Harholt J."/>
            <person name="Dunand C."/>
            <person name="Zachgo S."/>
            <person name="Langdale J."/>
            <person name="Maumus F."/>
            <person name="Straeten D.V.D."/>
            <person name="Gould S.B."/>
            <person name="Rensing S.A."/>
        </authorList>
    </citation>
    <scope>NUCLEOTIDE SEQUENCE [LARGE SCALE GENOMIC DNA]</scope>
    <source>
        <strain evidence="3 4">S276</strain>
    </source>
</reference>
<dbReference type="PANTHER" id="PTHR31960">
    <property type="entry name" value="F-BOX PROTEIN PP2-A15"/>
    <property type="match status" value="1"/>
</dbReference>
<dbReference type="Gramene" id="GBG75479">
    <property type="protein sequence ID" value="GBG75479"/>
    <property type="gene ID" value="CBR_g20110"/>
</dbReference>
<dbReference type="InterPro" id="IPR025886">
    <property type="entry name" value="PP2-like"/>
</dbReference>
<dbReference type="PROSITE" id="PS50181">
    <property type="entry name" value="FBOX"/>
    <property type="match status" value="1"/>
</dbReference>
<evidence type="ECO:0000313" key="3">
    <source>
        <dbReference type="EMBL" id="GBG75479.1"/>
    </source>
</evidence>
<dbReference type="OMA" id="MPELCAG"/>
<feature type="compositionally biased region" description="Acidic residues" evidence="1">
    <location>
        <begin position="358"/>
        <end position="404"/>
    </location>
</feature>
<gene>
    <name evidence="3" type="ORF">CBR_g20110</name>
</gene>
<dbReference type="SMART" id="SM00256">
    <property type="entry name" value="FBOX"/>
    <property type="match status" value="1"/>
</dbReference>
<evidence type="ECO:0000259" key="2">
    <source>
        <dbReference type="PROSITE" id="PS50181"/>
    </source>
</evidence>
<dbReference type="EMBL" id="BFEA01000225">
    <property type="protein sequence ID" value="GBG75479.1"/>
    <property type="molecule type" value="Genomic_DNA"/>
</dbReference>
<feature type="region of interest" description="Disordered" evidence="1">
    <location>
        <begin position="42"/>
        <end position="70"/>
    </location>
</feature>
<dbReference type="SUPFAM" id="SSF81383">
    <property type="entry name" value="F-box domain"/>
    <property type="match status" value="1"/>
</dbReference>
<evidence type="ECO:0000256" key="1">
    <source>
        <dbReference type="SAM" id="MobiDB-lite"/>
    </source>
</evidence>
<comment type="caution">
    <text evidence="3">The sequence shown here is derived from an EMBL/GenBank/DDBJ whole genome shotgun (WGS) entry which is preliminary data.</text>
</comment>
<name>A0A388KZJ9_CHABU</name>
<feature type="domain" description="F-box" evidence="2">
    <location>
        <begin position="68"/>
        <end position="115"/>
    </location>
</feature>
<accession>A0A388KZJ9</accession>
<proteinExistence type="predicted"/>
<dbReference type="CDD" id="cd22162">
    <property type="entry name" value="F-box_AtSKIP3-like"/>
    <property type="match status" value="1"/>
</dbReference>
<feature type="compositionally biased region" description="Low complexity" evidence="1">
    <location>
        <begin position="128"/>
        <end position="149"/>
    </location>
</feature>
<feature type="region of interest" description="Disordered" evidence="1">
    <location>
        <begin position="353"/>
        <end position="411"/>
    </location>
</feature>
<dbReference type="Pfam" id="PF12937">
    <property type="entry name" value="F-box-like"/>
    <property type="match status" value="1"/>
</dbReference>
<dbReference type="Pfam" id="PF14299">
    <property type="entry name" value="PP2"/>
    <property type="match status" value="1"/>
</dbReference>
<sequence>MAQETGADEQEAMAAMFTGVVTDSEEKEAMALSTCAVIDKEDLRTGDSNDQSRSEASTKDQRTAEESGTHITDLPEAVLCEVLSWLGTAADICRTATVCSSFASAVRSNLTWERLMPRGCRRLCQLNPSSSSSSSSSPSSPSSSPADPSRPSHDAINRPEENLQNCYRRLVRGFVDRRCDHIHYRLVESTAALRMSVSVLGMEVVWGSNPDYWSRIPIKGSVFTEGMQLLNVCWFEISGSITCTLPRGRYTCAWRLSREEGGGFEFNRRAECSVSVEGGGKVERQVKTRRRDIALYPEWSELTVGSVQLPVAGENDQDAEVVSAVVRFRLLSMNPNWARGVFVDSLVIRSAGMQDGVGEGEEEEEEEEEEEQGEEEEDEQEEEEEEEEEEQGEEEEDEQEEDYSWSDRTRA</sequence>
<dbReference type="InterPro" id="IPR036047">
    <property type="entry name" value="F-box-like_dom_sf"/>
</dbReference>
<keyword evidence="4" id="KW-1185">Reference proteome</keyword>